<dbReference type="EMBL" id="JABDTM020028446">
    <property type="protein sequence ID" value="KAH0808932.1"/>
    <property type="molecule type" value="Genomic_DNA"/>
</dbReference>
<evidence type="ECO:0000313" key="3">
    <source>
        <dbReference type="Proteomes" id="UP000719412"/>
    </source>
</evidence>
<feature type="region of interest" description="Disordered" evidence="1">
    <location>
        <begin position="721"/>
        <end position="740"/>
    </location>
</feature>
<feature type="region of interest" description="Disordered" evidence="1">
    <location>
        <begin position="613"/>
        <end position="636"/>
    </location>
</feature>
<evidence type="ECO:0000256" key="1">
    <source>
        <dbReference type="SAM" id="MobiDB-lite"/>
    </source>
</evidence>
<keyword evidence="3" id="KW-1185">Reference proteome</keyword>
<sequence length="772" mass="87373">MREANKVVGEKRKRTRRRRRERNRYASEEGRWMNVELSEEDKDTDKQERRERIKESRYNREHERCMTEQIAENLGRESARERKMMARFRYGNVERENWFWQKKNYTSIVSYVRNYLSVDGGNDDVKITGAVIDQINRIKNVHFVLEFCPRLETARRRSPGKSGVVPPRVEVSAEISSRGVNISAWHLNRSEWGPGGDWRGRNVGLWVPVEVGGIQSVRALCGTASVQNRRTSAWGRSHSSHPRQPTPVCICRFITYEIVTEKLVDQIRLLVITANRPKNENVVGAVFARLTFAELIPVCGLYANDQRDKKKIRLLLPKHLQIPGPSITDYSSLTDIFTLEESNAWKLAESYLRTIRINPIQAISGPFDPLRAKRTISVTSSKFFDVLTHTSVHLQPESTFPGAFHLNNSHTPCSHCSVLDRGACMKLSCFPLAFEHMCHNKPSRPEDFALRHSPGKCNSSVKSISHASTQPRKNAFCSVGLRWSALNTAITADRRYYLVALTQAKLEVPRSKVGGQLRWTPGGKNPVRNGGIVSMVNCGCLIHGSGGCGCSRFAPPRKARFSQEFKVHGWEMGRNSRPEIARCQSLQEFASGKNPRPEIASCGLWNSRAETGGAGREPFPLADRSHDRQTPGPVPSMRMIETDHKNNRALSMPSLAITINNIDWLADTRTIPEKKIAARSRRHPDLCRKVAARTRPDNKRSAFQPYVLSSALLHRSDRRDVSLCTPRGPQTLRRRSPTRGNVMQRAPIQVSQMYGGGFTGPFARDRVPFGAR</sequence>
<proteinExistence type="predicted"/>
<feature type="compositionally biased region" description="Basic and acidic residues" evidence="1">
    <location>
        <begin position="43"/>
        <end position="60"/>
    </location>
</feature>
<comment type="caution">
    <text evidence="2">The sequence shown here is derived from an EMBL/GenBank/DDBJ whole genome shotgun (WGS) entry which is preliminary data.</text>
</comment>
<evidence type="ECO:0000313" key="2">
    <source>
        <dbReference type="EMBL" id="KAH0808932.1"/>
    </source>
</evidence>
<dbReference type="AlphaFoldDB" id="A0A8J6H6T6"/>
<protein>
    <submittedName>
        <fullName evidence="2">Uncharacterized protein</fullName>
    </submittedName>
</protein>
<organism evidence="2 3">
    <name type="scientific">Tenebrio molitor</name>
    <name type="common">Yellow mealworm beetle</name>
    <dbReference type="NCBI Taxonomy" id="7067"/>
    <lineage>
        <taxon>Eukaryota</taxon>
        <taxon>Metazoa</taxon>
        <taxon>Ecdysozoa</taxon>
        <taxon>Arthropoda</taxon>
        <taxon>Hexapoda</taxon>
        <taxon>Insecta</taxon>
        <taxon>Pterygota</taxon>
        <taxon>Neoptera</taxon>
        <taxon>Endopterygota</taxon>
        <taxon>Coleoptera</taxon>
        <taxon>Polyphaga</taxon>
        <taxon>Cucujiformia</taxon>
        <taxon>Tenebrionidae</taxon>
        <taxon>Tenebrio</taxon>
    </lineage>
</organism>
<dbReference type="Proteomes" id="UP000719412">
    <property type="component" value="Unassembled WGS sequence"/>
</dbReference>
<reference evidence="2" key="2">
    <citation type="submission" date="2021-08" db="EMBL/GenBank/DDBJ databases">
        <authorList>
            <person name="Eriksson T."/>
        </authorList>
    </citation>
    <scope>NUCLEOTIDE SEQUENCE</scope>
    <source>
        <strain evidence="2">Stoneville</strain>
        <tissue evidence="2">Whole head</tissue>
    </source>
</reference>
<feature type="compositionally biased region" description="Basic and acidic residues" evidence="1">
    <location>
        <begin position="1"/>
        <end position="10"/>
    </location>
</feature>
<feature type="compositionally biased region" description="Basic residues" evidence="1">
    <location>
        <begin position="11"/>
        <end position="22"/>
    </location>
</feature>
<reference evidence="2" key="1">
    <citation type="journal article" date="2020" name="J Insects Food Feed">
        <title>The yellow mealworm (Tenebrio molitor) genome: a resource for the emerging insects as food and feed industry.</title>
        <authorList>
            <person name="Eriksson T."/>
            <person name="Andere A."/>
            <person name="Kelstrup H."/>
            <person name="Emery V."/>
            <person name="Picard C."/>
        </authorList>
    </citation>
    <scope>NUCLEOTIDE SEQUENCE</scope>
    <source>
        <strain evidence="2">Stoneville</strain>
        <tissue evidence="2">Whole head</tissue>
    </source>
</reference>
<name>A0A8J6H6T6_TENMO</name>
<accession>A0A8J6H6T6</accession>
<gene>
    <name evidence="2" type="ORF">GEV33_013859</name>
</gene>
<feature type="region of interest" description="Disordered" evidence="1">
    <location>
        <begin position="1"/>
        <end position="60"/>
    </location>
</feature>